<evidence type="ECO:0008006" key="3">
    <source>
        <dbReference type="Google" id="ProtNLM"/>
    </source>
</evidence>
<comment type="caution">
    <text evidence="1">The sequence shown here is derived from an EMBL/GenBank/DDBJ whole genome shotgun (WGS) entry which is preliminary data.</text>
</comment>
<evidence type="ECO:0000313" key="2">
    <source>
        <dbReference type="Proteomes" id="UP001232343"/>
    </source>
</evidence>
<organism evidence="1 2">
    <name type="scientific">Lederbergia wuyishanensis</name>
    <dbReference type="NCBI Taxonomy" id="1347903"/>
    <lineage>
        <taxon>Bacteria</taxon>
        <taxon>Bacillati</taxon>
        <taxon>Bacillota</taxon>
        <taxon>Bacilli</taxon>
        <taxon>Bacillales</taxon>
        <taxon>Bacillaceae</taxon>
        <taxon>Lederbergia</taxon>
    </lineage>
</organism>
<gene>
    <name evidence="1" type="ORF">J2S14_003074</name>
</gene>
<evidence type="ECO:0000313" key="1">
    <source>
        <dbReference type="EMBL" id="MDQ0344233.1"/>
    </source>
</evidence>
<proteinExistence type="predicted"/>
<protein>
    <recommendedName>
        <fullName evidence="3">Phage capsid protein</fullName>
    </recommendedName>
</protein>
<dbReference type="RefSeq" id="WP_382319531.1">
    <property type="nucleotide sequence ID" value="NZ_JBHLSU010000025.1"/>
</dbReference>
<reference evidence="1 2" key="1">
    <citation type="submission" date="2023-07" db="EMBL/GenBank/DDBJ databases">
        <title>Genomic Encyclopedia of Type Strains, Phase IV (KMG-IV): sequencing the most valuable type-strain genomes for metagenomic binning, comparative biology and taxonomic classification.</title>
        <authorList>
            <person name="Goeker M."/>
        </authorList>
    </citation>
    <scope>NUCLEOTIDE SEQUENCE [LARGE SCALE GENOMIC DNA]</scope>
    <source>
        <strain evidence="1 2">DSM 27848</strain>
    </source>
</reference>
<dbReference type="Proteomes" id="UP001232343">
    <property type="component" value="Unassembled WGS sequence"/>
</dbReference>
<name>A0ABU0D7A1_9BACI</name>
<dbReference type="EMBL" id="JAUSUO010000008">
    <property type="protein sequence ID" value="MDQ0344233.1"/>
    <property type="molecule type" value="Genomic_DNA"/>
</dbReference>
<accession>A0ABU0D7A1</accession>
<keyword evidence="2" id="KW-1185">Reference proteome</keyword>
<sequence length="276" mass="30426">MQAVYQKQAYFREFFGGEIEALDGVQHNKTAFSIKTSDIPVVIGTEYNKDPNVGFGTGTSKSSRFGERKEIIYTDTDVPYTWEWTWHEGIDKHTVNNDFDATIADRSDLQAQAKVQMFDNHGGLFISQVASQALQLSDLTNDAVLKLFNDLNNAYVNMEAIGTKIAWVKPELYNVIVDHPITTSAKKSGANVDTNQILQFKDFLIKQVPETKFQTGELAYTSIAGVGKQFTGINTARTIPSEDFDGVAFQGAGKAGEFILPANKKAVLKVVELPAG</sequence>